<dbReference type="Pfam" id="PF17681">
    <property type="entry name" value="GCP_N_terminal"/>
    <property type="match status" value="1"/>
</dbReference>
<evidence type="ECO:0000256" key="1">
    <source>
        <dbReference type="ARBA" id="ARBA00010337"/>
    </source>
</evidence>
<evidence type="ECO:0000313" key="11">
    <source>
        <dbReference type="Proteomes" id="UP000800094"/>
    </source>
</evidence>
<feature type="region of interest" description="Disordered" evidence="6">
    <location>
        <begin position="155"/>
        <end position="182"/>
    </location>
</feature>
<dbReference type="GO" id="GO:0051321">
    <property type="term" value="P:meiotic cell cycle"/>
    <property type="evidence" value="ECO:0007669"/>
    <property type="project" value="TreeGrafter"/>
</dbReference>
<keyword evidence="2 5" id="KW-0963">Cytoplasm</keyword>
<protein>
    <recommendedName>
        <fullName evidence="5">Spindle pole body component</fullName>
    </recommendedName>
</protein>
<dbReference type="EMBL" id="ML987199">
    <property type="protein sequence ID" value="KAF2246146.1"/>
    <property type="molecule type" value="Genomic_DNA"/>
</dbReference>
<evidence type="ECO:0000259" key="9">
    <source>
        <dbReference type="Pfam" id="PF17681"/>
    </source>
</evidence>
<dbReference type="InterPro" id="IPR041470">
    <property type="entry name" value="GCP_N"/>
</dbReference>
<dbReference type="GO" id="GO:0043015">
    <property type="term" value="F:gamma-tubulin binding"/>
    <property type="evidence" value="ECO:0007669"/>
    <property type="project" value="InterPro"/>
</dbReference>
<dbReference type="GO" id="GO:0000930">
    <property type="term" value="C:gamma-tubulin complex"/>
    <property type="evidence" value="ECO:0007669"/>
    <property type="project" value="TreeGrafter"/>
</dbReference>
<dbReference type="InterPro" id="IPR032797">
    <property type="entry name" value="Mod21_N"/>
</dbReference>
<dbReference type="CDD" id="cd22572">
    <property type="entry name" value="GCP5_NTD"/>
    <property type="match status" value="1"/>
</dbReference>
<evidence type="ECO:0000259" key="7">
    <source>
        <dbReference type="Pfam" id="PF04130"/>
    </source>
</evidence>
<organism evidence="10 11">
    <name type="scientific">Trematosphaeria pertusa</name>
    <dbReference type="NCBI Taxonomy" id="390896"/>
    <lineage>
        <taxon>Eukaryota</taxon>
        <taxon>Fungi</taxon>
        <taxon>Dikarya</taxon>
        <taxon>Ascomycota</taxon>
        <taxon>Pezizomycotina</taxon>
        <taxon>Dothideomycetes</taxon>
        <taxon>Pleosporomycetidae</taxon>
        <taxon>Pleosporales</taxon>
        <taxon>Massarineae</taxon>
        <taxon>Trematosphaeriaceae</taxon>
        <taxon>Trematosphaeria</taxon>
    </lineage>
</organism>
<dbReference type="AlphaFoldDB" id="A0A6A6I728"/>
<dbReference type="Proteomes" id="UP000800094">
    <property type="component" value="Unassembled WGS sequence"/>
</dbReference>
<dbReference type="RefSeq" id="XP_033681150.1">
    <property type="nucleotide sequence ID" value="XM_033825075.1"/>
</dbReference>
<evidence type="ECO:0000256" key="5">
    <source>
        <dbReference type="RuleBase" id="RU363050"/>
    </source>
</evidence>
<dbReference type="Pfam" id="PF14609">
    <property type="entry name" value="GCP5-Mod21_N"/>
    <property type="match status" value="1"/>
</dbReference>
<dbReference type="InterPro" id="IPR007259">
    <property type="entry name" value="GCP"/>
</dbReference>
<dbReference type="GO" id="GO:0005816">
    <property type="term" value="C:spindle pole body"/>
    <property type="evidence" value="ECO:0007669"/>
    <property type="project" value="UniProtKB-ARBA"/>
</dbReference>
<reference evidence="10" key="1">
    <citation type="journal article" date="2020" name="Stud. Mycol.">
        <title>101 Dothideomycetes genomes: a test case for predicting lifestyles and emergence of pathogens.</title>
        <authorList>
            <person name="Haridas S."/>
            <person name="Albert R."/>
            <person name="Binder M."/>
            <person name="Bloem J."/>
            <person name="Labutti K."/>
            <person name="Salamov A."/>
            <person name="Andreopoulos B."/>
            <person name="Baker S."/>
            <person name="Barry K."/>
            <person name="Bills G."/>
            <person name="Bluhm B."/>
            <person name="Cannon C."/>
            <person name="Castanera R."/>
            <person name="Culley D."/>
            <person name="Daum C."/>
            <person name="Ezra D."/>
            <person name="Gonzalez J."/>
            <person name="Henrissat B."/>
            <person name="Kuo A."/>
            <person name="Liang C."/>
            <person name="Lipzen A."/>
            <person name="Lutzoni F."/>
            <person name="Magnuson J."/>
            <person name="Mondo S."/>
            <person name="Nolan M."/>
            <person name="Ohm R."/>
            <person name="Pangilinan J."/>
            <person name="Park H.-J."/>
            <person name="Ramirez L."/>
            <person name="Alfaro M."/>
            <person name="Sun H."/>
            <person name="Tritt A."/>
            <person name="Yoshinaga Y."/>
            <person name="Zwiers L.-H."/>
            <person name="Turgeon B."/>
            <person name="Goodwin S."/>
            <person name="Spatafora J."/>
            <person name="Crous P."/>
            <person name="Grigoriev I."/>
        </authorList>
    </citation>
    <scope>NUCLEOTIDE SEQUENCE</scope>
    <source>
        <strain evidence="10">CBS 122368</strain>
    </source>
</reference>
<dbReference type="Pfam" id="PF04130">
    <property type="entry name" value="GCP_C_terminal"/>
    <property type="match status" value="1"/>
</dbReference>
<sequence>MVAMAQSARVAALTEELVQSILRFDHETNKEACRRARDIATKGLGAHQYARTNQFDVQASFAGLDEKFRVLNRDGLADALDARVKEINERRSKWIPEYLSLLLQLSDQPTENSKIEALQLLRPPTPPPPLTWKQILEEDPYSDEDIWKDVDYALESSEDEKTPKRRANAKPSPPTSVEDDDAYDPEACVVPVDAAVVKEVEVAQFWKHELKEEEQKVEITELQAIRETLFMLAGLQTSLYHTDKHSFNIRVNQKYIFSHAIQRTTNHLLHELAGMGRRLYRLRQWTKRPSSLPLIQTFEAAVRRRLSDYDRSLALLQRRYLVPGIPVAVSLLGLHDEVRIMSRPILRLAQTVTDMEPQLLVNPFIHLETLFDQISFAQMALERDIFDLLSGIFFQCLQTYLKPIRKWMEAGELGTNDETFFVFENDSSSEASSLWHDRFVLRRGKENALRSPAFLQPAAQKIFNTGKSLVFLKELGIYGAALDSSEPEPRLDHETVCGTSFETPLSPFSELFQAAFQRWIKSKYSFAATILRQHLFTQYALMEILRNFKLFYLGGDGSIFQDFADAIFERMDAGQRGWDDRFLLTELARGIFSAALGRVNTEKLVVRSARSKTPSRSVKGLGNVSVDYALPWPIMNIIQRSSMPIYQQIFTFLLQIYRAKYLLQRVSLQSIHGVKDARLRQLSYKLRHRLIWFTDVLRSYLTEAVVDRSTEDMIAAMSKAEDIDEMATIHIKYVARLQEQALLSQNLKPINTAVIALLDLGVLFSEVHCGNSRDSLQGKNQTVPGGKQTSRDETKASLKASRRKSFIPAIVEDESSDSEGGDEGTDGDTTVSKPPGKCSFEESLQTIDKEFVRLLPFAIAGLRSVGRVGAEPVWEMLAERLEWDKTKDRI</sequence>
<feature type="region of interest" description="Disordered" evidence="6">
    <location>
        <begin position="774"/>
        <end position="837"/>
    </location>
</feature>
<feature type="domain" description="Gamma tubulin complex component C-terminal" evidence="7">
    <location>
        <begin position="541"/>
        <end position="883"/>
    </location>
</feature>
<gene>
    <name evidence="10" type="ORF">BU26DRAFT_461718</name>
</gene>
<comment type="subcellular location">
    <subcellularLocation>
        <location evidence="5">Cytoplasm</location>
        <location evidence="5">Cytoskeleton</location>
        <location evidence="5">Microtubule organizing center</location>
    </subcellularLocation>
</comment>
<dbReference type="PANTHER" id="PTHR19302">
    <property type="entry name" value="GAMMA TUBULIN COMPLEX PROTEIN"/>
    <property type="match status" value="1"/>
</dbReference>
<evidence type="ECO:0000259" key="8">
    <source>
        <dbReference type="Pfam" id="PF14609"/>
    </source>
</evidence>
<dbReference type="GeneID" id="54578405"/>
<comment type="similarity">
    <text evidence="1 5">Belongs to the TUBGCP family.</text>
</comment>
<keyword evidence="11" id="KW-1185">Reference proteome</keyword>
<keyword evidence="4 5" id="KW-0206">Cytoskeleton</keyword>
<dbReference type="InterPro" id="IPR059169">
    <property type="entry name" value="GCP5_N_ext"/>
</dbReference>
<evidence type="ECO:0000256" key="4">
    <source>
        <dbReference type="ARBA" id="ARBA00023212"/>
    </source>
</evidence>
<evidence type="ECO:0000313" key="10">
    <source>
        <dbReference type="EMBL" id="KAF2246146.1"/>
    </source>
</evidence>
<feature type="domain" description="Gamma-Tubulin ring complex non-core subunit mod21 N-terminal" evidence="8">
    <location>
        <begin position="70"/>
        <end position="159"/>
    </location>
</feature>
<proteinExistence type="inferred from homology"/>
<evidence type="ECO:0000256" key="6">
    <source>
        <dbReference type="SAM" id="MobiDB-lite"/>
    </source>
</evidence>
<name>A0A6A6I728_9PLEO</name>
<dbReference type="InterPro" id="IPR040457">
    <property type="entry name" value="GCP_C"/>
</dbReference>
<feature type="compositionally biased region" description="Polar residues" evidence="6">
    <location>
        <begin position="774"/>
        <end position="783"/>
    </location>
</feature>
<accession>A0A6A6I728</accession>
<dbReference type="GO" id="GO:0000278">
    <property type="term" value="P:mitotic cell cycle"/>
    <property type="evidence" value="ECO:0007669"/>
    <property type="project" value="TreeGrafter"/>
</dbReference>
<dbReference type="GO" id="GO:0000922">
    <property type="term" value="C:spindle pole"/>
    <property type="evidence" value="ECO:0007669"/>
    <property type="project" value="InterPro"/>
</dbReference>
<evidence type="ECO:0000256" key="3">
    <source>
        <dbReference type="ARBA" id="ARBA00022701"/>
    </source>
</evidence>
<dbReference type="GO" id="GO:0051225">
    <property type="term" value="P:spindle assembly"/>
    <property type="evidence" value="ECO:0007669"/>
    <property type="project" value="TreeGrafter"/>
</dbReference>
<dbReference type="PANTHER" id="PTHR19302:SF33">
    <property type="entry name" value="GAMMA-TUBULIN COMPLEX COMPONENT 5"/>
    <property type="match status" value="1"/>
</dbReference>
<feature type="domain" description="Gamma tubulin complex component protein N-terminal" evidence="9">
    <location>
        <begin position="225"/>
        <end position="537"/>
    </location>
</feature>
<feature type="compositionally biased region" description="Acidic residues" evidence="6">
    <location>
        <begin position="811"/>
        <end position="826"/>
    </location>
</feature>
<evidence type="ECO:0000256" key="2">
    <source>
        <dbReference type="ARBA" id="ARBA00022490"/>
    </source>
</evidence>
<keyword evidence="3 5" id="KW-0493">Microtubule</keyword>
<dbReference type="GO" id="GO:0031122">
    <property type="term" value="P:cytoplasmic microtubule organization"/>
    <property type="evidence" value="ECO:0007669"/>
    <property type="project" value="TreeGrafter"/>
</dbReference>
<dbReference type="Gene3D" id="1.20.120.1900">
    <property type="entry name" value="Gamma-tubulin complex, C-terminal domain"/>
    <property type="match status" value="1"/>
</dbReference>
<dbReference type="GO" id="GO:0007020">
    <property type="term" value="P:microtubule nucleation"/>
    <property type="evidence" value="ECO:0007669"/>
    <property type="project" value="InterPro"/>
</dbReference>
<dbReference type="OrthoDB" id="66546at2759"/>
<dbReference type="InterPro" id="IPR042241">
    <property type="entry name" value="GCP_C_sf"/>
</dbReference>
<dbReference type="GO" id="GO:0051011">
    <property type="term" value="F:microtubule minus-end binding"/>
    <property type="evidence" value="ECO:0007669"/>
    <property type="project" value="TreeGrafter"/>
</dbReference>
<dbReference type="GO" id="GO:0005874">
    <property type="term" value="C:microtubule"/>
    <property type="evidence" value="ECO:0007669"/>
    <property type="project" value="UniProtKB-KW"/>
</dbReference>